<dbReference type="OrthoDB" id="9816309at2"/>
<evidence type="ECO:0000256" key="4">
    <source>
        <dbReference type="ARBA" id="ARBA00022603"/>
    </source>
</evidence>
<dbReference type="GO" id="GO:0008984">
    <property type="term" value="F:protein-glutamate methylesterase activity"/>
    <property type="evidence" value="ECO:0007669"/>
    <property type="project" value="InterPro"/>
</dbReference>
<evidence type="ECO:0000313" key="15">
    <source>
        <dbReference type="Proteomes" id="UP000306223"/>
    </source>
</evidence>
<dbReference type="AlphaFoldDB" id="A0A4U0QQW3"/>
<dbReference type="InterPro" id="IPR050903">
    <property type="entry name" value="Bact_Chemotaxis_MeTrfase"/>
</dbReference>
<evidence type="ECO:0000256" key="11">
    <source>
        <dbReference type="SAM" id="Coils"/>
    </source>
</evidence>
<keyword evidence="7" id="KW-0547">Nucleotide-binding</keyword>
<dbReference type="InterPro" id="IPR036804">
    <property type="entry name" value="CheR_N_sf"/>
</dbReference>
<dbReference type="Pfam" id="PF07536">
    <property type="entry name" value="HWE_HK"/>
    <property type="match status" value="1"/>
</dbReference>
<dbReference type="GO" id="GO:0004673">
    <property type="term" value="F:protein histidine kinase activity"/>
    <property type="evidence" value="ECO:0007669"/>
    <property type="project" value="UniProtKB-EC"/>
</dbReference>
<keyword evidence="5" id="KW-0808">Transferase</keyword>
<keyword evidence="15" id="KW-1185">Reference proteome</keyword>
<evidence type="ECO:0000259" key="12">
    <source>
        <dbReference type="PROSITE" id="PS50122"/>
    </source>
</evidence>
<keyword evidence="10" id="KW-0145">Chemotaxis</keyword>
<dbReference type="SUPFAM" id="SSF52738">
    <property type="entry name" value="Methylesterase CheB, C-terminal domain"/>
    <property type="match status" value="1"/>
</dbReference>
<sequence>MNDASPHRATTRHDFAVVGIGASAGGLEALHDLLRDARREDPAAYVVIQHLDPTHDSVLAELLDRRTALSVQQATDGTTLQPGHVYTIPPGSRMLISDGRLHLVDFDQPRGLRRPIDDFFESLAHDRGQASACVILSGTGADGTLGLRAVKEHGGICVIQEPRTARYDGMPLSAESTGLVDFVLPPDRIVPAILQFFQSGRSTPPEDVMLADARLICQHLLDRCGHDFSGYKMSTLIRRIRRRLHVLNMTSTKDYLRHLKRHPDECEALLNEFLINVTRFFRDPELFQTLREQAIRPMIAAAGGEELRVWCAGCSSGEEAYSLAMLIDTEMRAAGLRPRFTVFASDIDKQMIEIARAGTYPISALADIPEDMRASYTTHRDALMQITPQLRDRVRFSLHSVLRDPPFARVDMISCRNLLIYLDEELQGRILPLFHYALRPGGYLFLGPSEGVRRESAHFTEMDRPARLFQRDQTAARLPLDLPFLRAEGERPPAGPARPPEGATARDHAMAAQRRVLDRFAPASLQVSRAGEVLWTAGRLGRYLTVDPTARRPVLAPAIVHPGLREAVAAALDQVVTGGRAVIMRNLTARSDLGSQPVTLFAEPLPDRSVLLVFHEAGAQLAASSEDETDELSLTESRSDLLEEQLRLTRIELHSAVEELETANEELKSSNEEMMSMNEELQSTNEELSTVNDELKSKIDDLTAANSDLQNFFLATKIPLLVVDRDVRVRNFTAAAQQIFPLRRSDHGRPLADVSNVFASEVLLHMASEVAHQGEAQTTELPEATGHRVWRIDAKPYRGPEGHLDGAMLVFEDVTDLRDLRIEVERQEERLKAVRSLARIAVWDYDARAQVLTIDDSSDLLGLGQTAQLPISAFAAMIAAPDREGLLADLAACAAGQGFRRVLTPASDARSGVRLETAGARFGTDDGDCRVLGVMLDVTAAQSAATLREAVISEMDHRVKNLFTQISAMLRMAGRETDDAQTVVHEVGTRINALAASHGLTTAKGTRSQVGLQDLVDTTLAPYRGARVTIGGGDLTISAKRVVPMSLILHELATNAFKYGVLGPVDGTLDVSWHSDDSGTVLDWTERYDAPNATDPDRADSDAGFGSVLLEGATAQIGGVLEVTADADSRRTRLTF</sequence>
<gene>
    <name evidence="14" type="ORF">FA740_10285</name>
</gene>
<dbReference type="GO" id="GO:0008983">
    <property type="term" value="F:protein-glutamate O-methyltransferase activity"/>
    <property type="evidence" value="ECO:0007669"/>
    <property type="project" value="UniProtKB-EC"/>
</dbReference>
<proteinExistence type="predicted"/>
<dbReference type="GO" id="GO:0006935">
    <property type="term" value="P:chemotaxis"/>
    <property type="evidence" value="ECO:0007669"/>
    <property type="project" value="UniProtKB-UniRule"/>
</dbReference>
<evidence type="ECO:0000256" key="6">
    <source>
        <dbReference type="ARBA" id="ARBA00022691"/>
    </source>
</evidence>
<dbReference type="GO" id="GO:0032259">
    <property type="term" value="P:methylation"/>
    <property type="evidence" value="ECO:0007669"/>
    <property type="project" value="UniProtKB-KW"/>
</dbReference>
<evidence type="ECO:0000313" key="14">
    <source>
        <dbReference type="EMBL" id="TJZ84216.1"/>
    </source>
</evidence>
<dbReference type="SUPFAM" id="SSF55785">
    <property type="entry name" value="PYP-like sensor domain (PAS domain)"/>
    <property type="match status" value="1"/>
</dbReference>
<keyword evidence="4" id="KW-0489">Methyltransferase</keyword>
<accession>A0A4U0QQW3</accession>
<dbReference type="RefSeq" id="WP_136856685.1">
    <property type="nucleotide sequence ID" value="NZ_SUNH01000013.1"/>
</dbReference>
<dbReference type="PROSITE" id="PS50123">
    <property type="entry name" value="CHER"/>
    <property type="match status" value="1"/>
</dbReference>
<dbReference type="Pfam" id="PF13596">
    <property type="entry name" value="PAS_10"/>
    <property type="match status" value="1"/>
</dbReference>
<dbReference type="PRINTS" id="PR00996">
    <property type="entry name" value="CHERMTFRASE"/>
</dbReference>
<dbReference type="InterPro" id="IPR035965">
    <property type="entry name" value="PAS-like_dom_sf"/>
</dbReference>
<comment type="catalytic activity">
    <reaction evidence="2">
        <text>L-glutamyl-[protein] + S-adenosyl-L-methionine = [protein]-L-glutamate 5-O-methyl ester + S-adenosyl-L-homocysteine</text>
        <dbReference type="Rhea" id="RHEA:24452"/>
        <dbReference type="Rhea" id="RHEA-COMP:10208"/>
        <dbReference type="Rhea" id="RHEA-COMP:10311"/>
        <dbReference type="ChEBI" id="CHEBI:29973"/>
        <dbReference type="ChEBI" id="CHEBI:57856"/>
        <dbReference type="ChEBI" id="CHEBI:59789"/>
        <dbReference type="ChEBI" id="CHEBI:82795"/>
        <dbReference type="EC" id="2.1.1.80"/>
    </reaction>
</comment>
<evidence type="ECO:0000256" key="2">
    <source>
        <dbReference type="ARBA" id="ARBA00001541"/>
    </source>
</evidence>
<keyword evidence="11" id="KW-0175">Coiled coil</keyword>
<dbReference type="GO" id="GO:0005737">
    <property type="term" value="C:cytoplasm"/>
    <property type="evidence" value="ECO:0007669"/>
    <property type="project" value="InterPro"/>
</dbReference>
<dbReference type="Gene3D" id="3.40.50.180">
    <property type="entry name" value="Methylesterase CheB, C-terminal domain"/>
    <property type="match status" value="1"/>
</dbReference>
<dbReference type="Proteomes" id="UP000306223">
    <property type="component" value="Unassembled WGS sequence"/>
</dbReference>
<dbReference type="SUPFAM" id="SSF47757">
    <property type="entry name" value="Chemotaxis receptor methyltransferase CheR, N-terminal domain"/>
    <property type="match status" value="1"/>
</dbReference>
<comment type="catalytic activity">
    <reaction evidence="1">
        <text>ATP + protein L-histidine = ADP + protein N-phospho-L-histidine.</text>
        <dbReference type="EC" id="2.7.13.3"/>
    </reaction>
</comment>
<protein>
    <submittedName>
        <fullName evidence="14">Chemotaxis protein CheB</fullName>
    </submittedName>
</protein>
<dbReference type="CDD" id="cd16434">
    <property type="entry name" value="CheB-CheR_fusion"/>
    <property type="match status" value="1"/>
</dbReference>
<evidence type="ECO:0000256" key="1">
    <source>
        <dbReference type="ARBA" id="ARBA00000085"/>
    </source>
</evidence>
<feature type="active site" evidence="10">
    <location>
        <position position="142"/>
    </location>
</feature>
<dbReference type="SMART" id="SM00911">
    <property type="entry name" value="HWE_HK"/>
    <property type="match status" value="1"/>
</dbReference>
<dbReference type="InterPro" id="IPR000673">
    <property type="entry name" value="Sig_transdc_resp-reg_Me-estase"/>
</dbReference>
<dbReference type="Gene3D" id="3.30.450.20">
    <property type="entry name" value="PAS domain"/>
    <property type="match status" value="1"/>
</dbReference>
<feature type="active site" evidence="10">
    <location>
        <position position="50"/>
    </location>
</feature>
<keyword evidence="3" id="KW-0597">Phosphoprotein</keyword>
<feature type="active site" evidence="10">
    <location>
        <position position="23"/>
    </location>
</feature>
<dbReference type="Gene3D" id="3.40.50.150">
    <property type="entry name" value="Vaccinia Virus protein VP39"/>
    <property type="match status" value="1"/>
</dbReference>
<keyword evidence="8" id="KW-0418">Kinase</keyword>
<dbReference type="Pfam" id="PF01739">
    <property type="entry name" value="CheR"/>
    <property type="match status" value="1"/>
</dbReference>
<organism evidence="14 15">
    <name type="scientific">Paracoccus hibiscisoli</name>
    <dbReference type="NCBI Taxonomy" id="2023261"/>
    <lineage>
        <taxon>Bacteria</taxon>
        <taxon>Pseudomonadati</taxon>
        <taxon>Pseudomonadota</taxon>
        <taxon>Alphaproteobacteria</taxon>
        <taxon>Rhodobacterales</taxon>
        <taxon>Paracoccaceae</taxon>
        <taxon>Paracoccus</taxon>
    </lineage>
</organism>
<comment type="caution">
    <text evidence="14">The sequence shown here is derived from an EMBL/GenBank/DDBJ whole genome shotgun (WGS) entry which is preliminary data.</text>
</comment>
<dbReference type="SMART" id="SM00138">
    <property type="entry name" value="MeTrc"/>
    <property type="match status" value="1"/>
</dbReference>
<evidence type="ECO:0000256" key="7">
    <source>
        <dbReference type="ARBA" id="ARBA00022741"/>
    </source>
</evidence>
<evidence type="ECO:0000259" key="13">
    <source>
        <dbReference type="PROSITE" id="PS50123"/>
    </source>
</evidence>
<dbReference type="PANTHER" id="PTHR24422:SF10">
    <property type="entry name" value="CHEMOTAXIS PROTEIN METHYLTRANSFERASE 2"/>
    <property type="match status" value="1"/>
</dbReference>
<dbReference type="InterPro" id="IPR035909">
    <property type="entry name" value="CheB_C"/>
</dbReference>
<dbReference type="Pfam" id="PF03705">
    <property type="entry name" value="CheR_N"/>
    <property type="match status" value="1"/>
</dbReference>
<evidence type="ECO:0000256" key="5">
    <source>
        <dbReference type="ARBA" id="ARBA00022679"/>
    </source>
</evidence>
<dbReference type="Gene3D" id="3.30.565.10">
    <property type="entry name" value="Histidine kinase-like ATPase, C-terminal domain"/>
    <property type="match status" value="1"/>
</dbReference>
<dbReference type="SUPFAM" id="SSF53335">
    <property type="entry name" value="S-adenosyl-L-methionine-dependent methyltransferases"/>
    <property type="match status" value="1"/>
</dbReference>
<dbReference type="PROSITE" id="PS50122">
    <property type="entry name" value="CHEB"/>
    <property type="match status" value="1"/>
</dbReference>
<dbReference type="InterPro" id="IPR000780">
    <property type="entry name" value="CheR_MeTrfase"/>
</dbReference>
<dbReference type="Pfam" id="PF01339">
    <property type="entry name" value="CheB_methylest"/>
    <property type="match status" value="1"/>
</dbReference>
<evidence type="ECO:0000256" key="8">
    <source>
        <dbReference type="ARBA" id="ARBA00022777"/>
    </source>
</evidence>
<dbReference type="InterPro" id="IPR022641">
    <property type="entry name" value="CheR_N"/>
</dbReference>
<dbReference type="PANTHER" id="PTHR24422">
    <property type="entry name" value="CHEMOTAXIS PROTEIN METHYLTRANSFERASE"/>
    <property type="match status" value="1"/>
</dbReference>
<dbReference type="GO" id="GO:0005524">
    <property type="term" value="F:ATP binding"/>
    <property type="evidence" value="ECO:0007669"/>
    <property type="project" value="UniProtKB-KW"/>
</dbReference>
<dbReference type="InterPro" id="IPR029063">
    <property type="entry name" value="SAM-dependent_MTases_sf"/>
</dbReference>
<name>A0A4U0QQW3_9RHOB</name>
<feature type="coiled-coil region" evidence="11">
    <location>
        <begin position="646"/>
        <end position="712"/>
    </location>
</feature>
<evidence type="ECO:0000256" key="9">
    <source>
        <dbReference type="ARBA" id="ARBA00022840"/>
    </source>
</evidence>
<keyword evidence="6" id="KW-0949">S-adenosyl-L-methionine</keyword>
<keyword evidence="9" id="KW-0067">ATP-binding</keyword>
<feature type="domain" description="CheR-type methyltransferase" evidence="13">
    <location>
        <begin position="211"/>
        <end position="472"/>
    </location>
</feature>
<dbReference type="Gene3D" id="1.10.155.10">
    <property type="entry name" value="Chemotaxis receptor methyltransferase CheR, N-terminal domain"/>
    <property type="match status" value="1"/>
</dbReference>
<dbReference type="EMBL" id="SUNH01000013">
    <property type="protein sequence ID" value="TJZ84216.1"/>
    <property type="molecule type" value="Genomic_DNA"/>
</dbReference>
<dbReference type="GO" id="GO:0000156">
    <property type="term" value="F:phosphorelay response regulator activity"/>
    <property type="evidence" value="ECO:0007669"/>
    <property type="project" value="InterPro"/>
</dbReference>
<dbReference type="InterPro" id="IPR011102">
    <property type="entry name" value="Sig_transdc_His_kinase_HWE"/>
</dbReference>
<feature type="domain" description="CheB-type methylesterase" evidence="12">
    <location>
        <begin position="17"/>
        <end position="200"/>
    </location>
</feature>
<reference evidence="14 15" key="1">
    <citation type="submission" date="2019-04" db="EMBL/GenBank/DDBJ databases">
        <authorList>
            <person name="Li J."/>
        </authorList>
    </citation>
    <scope>NUCLEOTIDE SEQUENCE [LARGE SCALE GENOMIC DNA]</scope>
    <source>
        <strain evidence="14 15">CCTCC AB2016182</strain>
    </source>
</reference>
<dbReference type="InterPro" id="IPR036890">
    <property type="entry name" value="HATPase_C_sf"/>
</dbReference>
<dbReference type="InterPro" id="IPR022642">
    <property type="entry name" value="CheR_C"/>
</dbReference>
<evidence type="ECO:0000256" key="3">
    <source>
        <dbReference type="ARBA" id="ARBA00022553"/>
    </source>
</evidence>
<evidence type="ECO:0000256" key="10">
    <source>
        <dbReference type="PROSITE-ProRule" id="PRU00050"/>
    </source>
</evidence>
<keyword evidence="10" id="KW-0378">Hydrolase</keyword>